<dbReference type="GO" id="GO:0017136">
    <property type="term" value="F:histone deacetylase activity, NAD-dependent"/>
    <property type="evidence" value="ECO:0007669"/>
    <property type="project" value="TreeGrafter"/>
</dbReference>
<organism evidence="6 7">
    <name type="scientific">Sphaerosporella brunnea</name>
    <dbReference type="NCBI Taxonomy" id="1250544"/>
    <lineage>
        <taxon>Eukaryota</taxon>
        <taxon>Fungi</taxon>
        <taxon>Dikarya</taxon>
        <taxon>Ascomycota</taxon>
        <taxon>Pezizomycotina</taxon>
        <taxon>Pezizomycetes</taxon>
        <taxon>Pezizales</taxon>
        <taxon>Pyronemataceae</taxon>
        <taxon>Sphaerosporella</taxon>
    </lineage>
</organism>
<evidence type="ECO:0000313" key="6">
    <source>
        <dbReference type="EMBL" id="KAA8894360.1"/>
    </source>
</evidence>
<protein>
    <submittedName>
        <fullName evidence="6">DHS-like NAD/FAD-binding domain-containing protein</fullName>
    </submittedName>
</protein>
<evidence type="ECO:0000313" key="7">
    <source>
        <dbReference type="Proteomes" id="UP000326924"/>
    </source>
</evidence>
<dbReference type="InterPro" id="IPR027546">
    <property type="entry name" value="Sirtuin_class_III"/>
</dbReference>
<keyword evidence="4" id="KW-0862">Zinc</keyword>
<feature type="binding site" evidence="4">
    <location>
        <position position="144"/>
    </location>
    <ligand>
        <name>Zn(2+)</name>
        <dbReference type="ChEBI" id="CHEBI:29105"/>
    </ligand>
</feature>
<feature type="binding site" evidence="4">
    <location>
        <position position="139"/>
    </location>
    <ligand>
        <name>Zn(2+)</name>
        <dbReference type="ChEBI" id="CHEBI:29105"/>
    </ligand>
</feature>
<dbReference type="InterPro" id="IPR003000">
    <property type="entry name" value="Sirtuin"/>
</dbReference>
<comment type="caution">
    <text evidence="6">The sequence shown here is derived from an EMBL/GenBank/DDBJ whole genome shotgun (WGS) entry which is preliminary data.</text>
</comment>
<gene>
    <name evidence="6" type="ORF">FN846DRAFT_974395</name>
</gene>
<dbReference type="InterPro" id="IPR026590">
    <property type="entry name" value="Ssirtuin_cat_dom"/>
</dbReference>
<accession>A0A5J5EG67</accession>
<dbReference type="OrthoDB" id="424302at2759"/>
<proteinExistence type="inferred from homology"/>
<evidence type="ECO:0000256" key="4">
    <source>
        <dbReference type="PROSITE-ProRule" id="PRU00236"/>
    </source>
</evidence>
<dbReference type="Gene3D" id="3.30.1600.10">
    <property type="entry name" value="SIR2/SIRT2 'Small Domain"/>
    <property type="match status" value="1"/>
</dbReference>
<dbReference type="Proteomes" id="UP000326924">
    <property type="component" value="Unassembled WGS sequence"/>
</dbReference>
<dbReference type="Gene3D" id="3.40.50.1220">
    <property type="entry name" value="TPP-binding domain"/>
    <property type="match status" value="1"/>
</dbReference>
<dbReference type="PANTHER" id="PTHR11085:SF10">
    <property type="entry name" value="NAD-DEPENDENT PROTEIN DEACYLASE SIRTUIN-5, MITOCHONDRIAL-RELATED"/>
    <property type="match status" value="1"/>
</dbReference>
<dbReference type="Pfam" id="PF02146">
    <property type="entry name" value="SIR2"/>
    <property type="match status" value="1"/>
</dbReference>
<evidence type="ECO:0000256" key="1">
    <source>
        <dbReference type="ARBA" id="ARBA00006924"/>
    </source>
</evidence>
<dbReference type="PROSITE" id="PS50305">
    <property type="entry name" value="SIRTUIN"/>
    <property type="match status" value="1"/>
</dbReference>
<keyword evidence="4" id="KW-0479">Metal-binding</keyword>
<dbReference type="GO" id="GO:0070403">
    <property type="term" value="F:NAD+ binding"/>
    <property type="evidence" value="ECO:0007669"/>
    <property type="project" value="InterPro"/>
</dbReference>
<dbReference type="GO" id="GO:0046872">
    <property type="term" value="F:metal ion binding"/>
    <property type="evidence" value="ECO:0007669"/>
    <property type="project" value="UniProtKB-KW"/>
</dbReference>
<dbReference type="EMBL" id="VXIS01000346">
    <property type="protein sequence ID" value="KAA8894360.1"/>
    <property type="molecule type" value="Genomic_DNA"/>
</dbReference>
<dbReference type="InParanoid" id="A0A5J5EG67"/>
<dbReference type="AlphaFoldDB" id="A0A5J5EG67"/>
<evidence type="ECO:0000256" key="2">
    <source>
        <dbReference type="ARBA" id="ARBA00022679"/>
    </source>
</evidence>
<dbReference type="CDD" id="cd01412">
    <property type="entry name" value="SIRT5_Af1_CobB"/>
    <property type="match status" value="1"/>
</dbReference>
<feature type="binding site" evidence="4">
    <location>
        <position position="185"/>
    </location>
    <ligand>
        <name>Zn(2+)</name>
        <dbReference type="ChEBI" id="CHEBI:29105"/>
    </ligand>
</feature>
<dbReference type="InterPro" id="IPR026591">
    <property type="entry name" value="Sirtuin_cat_small_dom_sf"/>
</dbReference>
<dbReference type="InterPro" id="IPR029035">
    <property type="entry name" value="DHS-like_NAD/FAD-binding_dom"/>
</dbReference>
<dbReference type="PANTHER" id="PTHR11085">
    <property type="entry name" value="NAD-DEPENDENT PROTEIN DEACYLASE SIRTUIN-5, MITOCHONDRIAL-RELATED"/>
    <property type="match status" value="1"/>
</dbReference>
<keyword evidence="7" id="KW-1185">Reference proteome</keyword>
<keyword evidence="2" id="KW-0808">Transferase</keyword>
<name>A0A5J5EG67_9PEZI</name>
<dbReference type="GO" id="GO:0005634">
    <property type="term" value="C:nucleus"/>
    <property type="evidence" value="ECO:0007669"/>
    <property type="project" value="TreeGrafter"/>
</dbReference>
<dbReference type="SUPFAM" id="SSF52467">
    <property type="entry name" value="DHS-like NAD/FAD-binding domain"/>
    <property type="match status" value="1"/>
</dbReference>
<sequence>MSKSDLSSFHEALLNAKRILAVCGAGLSASSGIPTFRGAGGMWRKHNALELATPEAFRKDPGLVWQFYSLRRHKALTSSPNAAHYALAELARKRPPPEFLTLTQNVDGLSEAAGHVNCPLSDPLKSIEYLHGSLYHVRCARVWCRYSRFDISDPIVPSLLVPSEGLDGDEASWTSDVELPRCPQCKTGLLRPGVVWFGEELDSQMLKRIQQYIERDPVDLCIVIGTSGTVYPAAGYANLVKAQGGKVAIVDIDCSVRGNADWLFEGDAAKLIPEMLEPIIGKIEVPPERPTVKECLEKQAKEKEEEAAAAAVVTRTWK</sequence>
<dbReference type="GO" id="GO:0036055">
    <property type="term" value="F:protein-succinyllysine desuccinylase activity"/>
    <property type="evidence" value="ECO:0007669"/>
    <property type="project" value="InterPro"/>
</dbReference>
<dbReference type="InterPro" id="IPR050134">
    <property type="entry name" value="NAD-dep_sirtuin_deacylases"/>
</dbReference>
<dbReference type="GO" id="GO:0036054">
    <property type="term" value="F:protein-malonyllysine demalonylase activity"/>
    <property type="evidence" value="ECO:0007669"/>
    <property type="project" value="InterPro"/>
</dbReference>
<evidence type="ECO:0000259" key="5">
    <source>
        <dbReference type="PROSITE" id="PS50305"/>
    </source>
</evidence>
<evidence type="ECO:0000256" key="3">
    <source>
        <dbReference type="ARBA" id="ARBA00023027"/>
    </source>
</evidence>
<comment type="similarity">
    <text evidence="1">Belongs to the sirtuin family. Class I subfamily.</text>
</comment>
<feature type="binding site" evidence="4">
    <location>
        <position position="182"/>
    </location>
    <ligand>
        <name>Zn(2+)</name>
        <dbReference type="ChEBI" id="CHEBI:29105"/>
    </ligand>
</feature>
<keyword evidence="3" id="KW-0520">NAD</keyword>
<feature type="active site" description="Proton acceptor" evidence="4">
    <location>
        <position position="131"/>
    </location>
</feature>
<reference evidence="6 7" key="1">
    <citation type="submission" date="2019-09" db="EMBL/GenBank/DDBJ databases">
        <title>Draft genome of the ectomycorrhizal ascomycete Sphaerosporella brunnea.</title>
        <authorList>
            <consortium name="DOE Joint Genome Institute"/>
            <person name="Benucci G.M."/>
            <person name="Marozzi G."/>
            <person name="Antonielli L."/>
            <person name="Sanchez S."/>
            <person name="Marco P."/>
            <person name="Wang X."/>
            <person name="Falini L.B."/>
            <person name="Barry K."/>
            <person name="Haridas S."/>
            <person name="Lipzen A."/>
            <person name="Labutti K."/>
            <person name="Grigoriev I.V."/>
            <person name="Murat C."/>
            <person name="Martin F."/>
            <person name="Albertini E."/>
            <person name="Donnini D."/>
            <person name="Bonito G."/>
        </authorList>
    </citation>
    <scope>NUCLEOTIDE SEQUENCE [LARGE SCALE GENOMIC DNA]</scope>
    <source>
        <strain evidence="6 7">Sb_GMNB300</strain>
    </source>
</reference>
<feature type="domain" description="Deacetylase sirtuin-type" evidence="5">
    <location>
        <begin position="1"/>
        <end position="282"/>
    </location>
</feature>